<accession>A0A285SY42</accession>
<keyword evidence="1" id="KW-0732">Signal</keyword>
<evidence type="ECO:0000313" key="3">
    <source>
        <dbReference type="Proteomes" id="UP000219111"/>
    </source>
</evidence>
<evidence type="ECO:0000313" key="2">
    <source>
        <dbReference type="EMBL" id="SOC13602.1"/>
    </source>
</evidence>
<gene>
    <name evidence="2" type="ORF">SAMN05877831_1112</name>
</gene>
<organism evidence="2 3">
    <name type="scientific">Rhodobacter maris</name>
    <dbReference type="NCBI Taxonomy" id="446682"/>
    <lineage>
        <taxon>Bacteria</taxon>
        <taxon>Pseudomonadati</taxon>
        <taxon>Pseudomonadota</taxon>
        <taxon>Alphaproteobacteria</taxon>
        <taxon>Rhodobacterales</taxon>
        <taxon>Rhodobacter group</taxon>
        <taxon>Rhodobacter</taxon>
    </lineage>
</organism>
<dbReference type="OrthoDB" id="7853148at2"/>
<sequence>MTFPTLMVLWALATVPAAAVSVLQIAAGHPYFIARHGEQGALQSWADLRGLPLYTTRTVYFTPRPHPDWLTERTGSECTPEPGFLATLAPF</sequence>
<reference evidence="3" key="1">
    <citation type="submission" date="2017-08" db="EMBL/GenBank/DDBJ databases">
        <authorList>
            <person name="Varghese N."/>
            <person name="Submissions S."/>
        </authorList>
    </citation>
    <scope>NUCLEOTIDE SEQUENCE [LARGE SCALE GENOMIC DNA]</scope>
    <source>
        <strain evidence="3">JA276</strain>
    </source>
</reference>
<evidence type="ECO:0000256" key="1">
    <source>
        <dbReference type="SAM" id="SignalP"/>
    </source>
</evidence>
<dbReference type="AlphaFoldDB" id="A0A285SY42"/>
<proteinExistence type="predicted"/>
<dbReference type="Proteomes" id="UP000219111">
    <property type="component" value="Unassembled WGS sequence"/>
</dbReference>
<feature type="signal peptide" evidence="1">
    <location>
        <begin position="1"/>
        <end position="19"/>
    </location>
</feature>
<feature type="chain" id="PRO_5012018391" evidence="1">
    <location>
        <begin position="20"/>
        <end position="91"/>
    </location>
</feature>
<name>A0A285SY42_9RHOB</name>
<dbReference type="RefSeq" id="WP_141399449.1">
    <property type="nucleotide sequence ID" value="NZ_OBMT01000011.1"/>
</dbReference>
<protein>
    <submittedName>
        <fullName evidence="2">Uncharacterized protein</fullName>
    </submittedName>
</protein>
<dbReference type="EMBL" id="OBMT01000011">
    <property type="protein sequence ID" value="SOC13602.1"/>
    <property type="molecule type" value="Genomic_DNA"/>
</dbReference>
<keyword evidence="3" id="KW-1185">Reference proteome</keyword>